<keyword evidence="1" id="KW-0812">Transmembrane</keyword>
<proteinExistence type="predicted"/>
<feature type="transmembrane region" description="Helical" evidence="1">
    <location>
        <begin position="154"/>
        <end position="175"/>
    </location>
</feature>
<comment type="caution">
    <text evidence="2">The sequence shown here is derived from an EMBL/GenBank/DDBJ whole genome shotgun (WGS) entry which is preliminary data.</text>
</comment>
<reference evidence="2 3" key="1">
    <citation type="submission" date="2020-08" db="EMBL/GenBank/DDBJ databases">
        <title>Genomic Encyclopedia of Type Strains, Phase IV (KMG-IV): sequencing the most valuable type-strain genomes for metagenomic binning, comparative biology and taxonomic classification.</title>
        <authorList>
            <person name="Goeker M."/>
        </authorList>
    </citation>
    <scope>NUCLEOTIDE SEQUENCE [LARGE SCALE GENOMIC DNA]</scope>
    <source>
        <strain evidence="2 3">DSM 23562</strain>
    </source>
</reference>
<evidence type="ECO:0000256" key="1">
    <source>
        <dbReference type="SAM" id="Phobius"/>
    </source>
</evidence>
<dbReference type="AlphaFoldDB" id="A0A7W9SRR9"/>
<evidence type="ECO:0000313" key="3">
    <source>
        <dbReference type="Proteomes" id="UP000520814"/>
    </source>
</evidence>
<gene>
    <name evidence="2" type="ORF">HNQ39_002844</name>
</gene>
<accession>A0A7W9SRR9</accession>
<name>A0A7W9SRR9_ARMRO</name>
<sequence>METNLDHCFNKEIEKRAYIMYVKSGFKQGNSEYNWESAKLELEKEIEIEAYRLWEYEGRKSGGDEYYYNIALRNICIPECKNGQGDIENIEIILPVKASLVPVRGNITQDVPEVSSTEAMNGFSKLLSVWIKPKYHEIVLTAAGSMGLFNLANLFPIVDAISVGGIWTTMLFAIFKKSGHKVDSAAVTKLIAISLAGWGAYSLGSKIFTLAAVPLLAGAVPMFATVSFLNIVLNVIFTIRLASYMIDQLENKNNEIGKIVLESAVQLIPAVFKMPSIEEIKAVIDCFK</sequence>
<dbReference type="Proteomes" id="UP000520814">
    <property type="component" value="Unassembled WGS sequence"/>
</dbReference>
<keyword evidence="1" id="KW-0472">Membrane</keyword>
<keyword evidence="1" id="KW-1133">Transmembrane helix</keyword>
<evidence type="ECO:0000313" key="2">
    <source>
        <dbReference type="EMBL" id="MBB6051053.1"/>
    </source>
</evidence>
<feature type="transmembrane region" description="Helical" evidence="1">
    <location>
        <begin position="207"/>
        <end position="237"/>
    </location>
</feature>
<dbReference type="EMBL" id="JACHGW010000002">
    <property type="protein sequence ID" value="MBB6051053.1"/>
    <property type="molecule type" value="Genomic_DNA"/>
</dbReference>
<dbReference type="RefSeq" id="WP_184197145.1">
    <property type="nucleotide sequence ID" value="NZ_JACHGW010000002.1"/>
</dbReference>
<organism evidence="2 3">
    <name type="scientific">Armatimonas rosea</name>
    <dbReference type="NCBI Taxonomy" id="685828"/>
    <lineage>
        <taxon>Bacteria</taxon>
        <taxon>Bacillati</taxon>
        <taxon>Armatimonadota</taxon>
        <taxon>Armatimonadia</taxon>
        <taxon>Armatimonadales</taxon>
        <taxon>Armatimonadaceae</taxon>
        <taxon>Armatimonas</taxon>
    </lineage>
</organism>
<keyword evidence="3" id="KW-1185">Reference proteome</keyword>
<protein>
    <submittedName>
        <fullName evidence="2">Uncharacterized protein</fullName>
    </submittedName>
</protein>